<sequence>MTNRFPNGWVAGVALVLGPVLLLAGTLLRVQFHYFFPDQLKAAADHPALLTAAYTAFLAGHVVMWPAVAEVARRIAPKRPMWAAWGGVLVTVGLFARTFHAGVDHAAFSAVRHRGVEEATKLVADGYGDLHLFSYLSFTIMFGWYVLAIGAYLGGVLGPVRAVALATTGLLPLGVLKGAEVLSVVGTAGLCVALVPLGIRVLREMPRLGRRALVLAAPVAAGLGALAFVSTLG</sequence>
<organism evidence="2 3">
    <name type="scientific">Lentzea guizhouensis</name>
    <dbReference type="NCBI Taxonomy" id="1586287"/>
    <lineage>
        <taxon>Bacteria</taxon>
        <taxon>Bacillati</taxon>
        <taxon>Actinomycetota</taxon>
        <taxon>Actinomycetes</taxon>
        <taxon>Pseudonocardiales</taxon>
        <taxon>Pseudonocardiaceae</taxon>
        <taxon>Lentzea</taxon>
    </lineage>
</organism>
<feature type="transmembrane region" description="Helical" evidence="1">
    <location>
        <begin position="81"/>
        <end position="99"/>
    </location>
</feature>
<dbReference type="OrthoDB" id="3294110at2"/>
<evidence type="ECO:0000313" key="2">
    <source>
        <dbReference type="EMBL" id="ANZ37385.1"/>
    </source>
</evidence>
<dbReference type="KEGG" id="led:BBK82_16290"/>
<protein>
    <submittedName>
        <fullName evidence="2">Uncharacterized protein</fullName>
    </submittedName>
</protein>
<feature type="transmembrane region" description="Helical" evidence="1">
    <location>
        <begin position="213"/>
        <end position="232"/>
    </location>
</feature>
<feature type="transmembrane region" description="Helical" evidence="1">
    <location>
        <begin position="7"/>
        <end position="28"/>
    </location>
</feature>
<feature type="transmembrane region" description="Helical" evidence="1">
    <location>
        <begin position="132"/>
        <end position="153"/>
    </location>
</feature>
<reference evidence="2 3" key="1">
    <citation type="submission" date="2016-07" db="EMBL/GenBank/DDBJ databases">
        <title>Complete genome sequence of the Lentzea guizhouensis DHS C013.</title>
        <authorList>
            <person name="Cao C."/>
        </authorList>
    </citation>
    <scope>NUCLEOTIDE SEQUENCE [LARGE SCALE GENOMIC DNA]</scope>
    <source>
        <strain evidence="2 3">DHS C013</strain>
    </source>
</reference>
<keyword evidence="1" id="KW-0812">Transmembrane</keyword>
<dbReference type="AlphaFoldDB" id="A0A1B2HI43"/>
<accession>A0A1B2HI43</accession>
<proteinExistence type="predicted"/>
<keyword evidence="1" id="KW-1133">Transmembrane helix</keyword>
<dbReference type="STRING" id="1586287.BBK82_16290"/>
<evidence type="ECO:0000256" key="1">
    <source>
        <dbReference type="SAM" id="Phobius"/>
    </source>
</evidence>
<evidence type="ECO:0000313" key="3">
    <source>
        <dbReference type="Proteomes" id="UP000093053"/>
    </source>
</evidence>
<feature type="transmembrane region" description="Helical" evidence="1">
    <location>
        <begin position="182"/>
        <end position="201"/>
    </location>
</feature>
<gene>
    <name evidence="2" type="ORF">BBK82_16290</name>
</gene>
<dbReference type="EMBL" id="CP016793">
    <property type="protein sequence ID" value="ANZ37385.1"/>
    <property type="molecule type" value="Genomic_DNA"/>
</dbReference>
<keyword evidence="3" id="KW-1185">Reference proteome</keyword>
<keyword evidence="1" id="KW-0472">Membrane</keyword>
<name>A0A1B2HI43_9PSEU</name>
<dbReference type="RefSeq" id="WP_065915778.1">
    <property type="nucleotide sequence ID" value="NZ_CP016793.1"/>
</dbReference>
<feature type="transmembrane region" description="Helical" evidence="1">
    <location>
        <begin position="48"/>
        <end position="69"/>
    </location>
</feature>
<dbReference type="Proteomes" id="UP000093053">
    <property type="component" value="Chromosome"/>
</dbReference>